<keyword evidence="2" id="KW-0812">Transmembrane</keyword>
<feature type="compositionally biased region" description="Low complexity" evidence="1">
    <location>
        <begin position="22"/>
        <end position="35"/>
    </location>
</feature>
<sequence length="186" mass="18983">MSRDEDAFRWEGDDDPAPVDPPAATAGAATALPPGYRAVGKGSDGLPPETSPKIPPETASETPARVPADDEPAEDTAPGGMGNASLIALGILGGVYLLFSIGWLIGGLRVHGIASFLVSGDGIAPPVWTTGNAAAVGLAVAAPALWFTAVYTLTRRSASWLRWVLLAAGVVLLVPWPFIVVGAFGS</sequence>
<evidence type="ECO:0000313" key="3">
    <source>
        <dbReference type="EMBL" id="WQB72029.1"/>
    </source>
</evidence>
<proteinExistence type="predicted"/>
<evidence type="ECO:0000256" key="2">
    <source>
        <dbReference type="SAM" id="Phobius"/>
    </source>
</evidence>
<name>A0ABZ0VF15_9MICO</name>
<keyword evidence="4" id="KW-1185">Reference proteome</keyword>
<evidence type="ECO:0000313" key="4">
    <source>
        <dbReference type="Proteomes" id="UP001324533"/>
    </source>
</evidence>
<organism evidence="3 4">
    <name type="scientific">Microbacterium invictum</name>
    <dbReference type="NCBI Taxonomy" id="515415"/>
    <lineage>
        <taxon>Bacteria</taxon>
        <taxon>Bacillati</taxon>
        <taxon>Actinomycetota</taxon>
        <taxon>Actinomycetes</taxon>
        <taxon>Micrococcales</taxon>
        <taxon>Microbacteriaceae</taxon>
        <taxon>Microbacterium</taxon>
    </lineage>
</organism>
<reference evidence="3 4" key="1">
    <citation type="submission" date="2023-06" db="EMBL/GenBank/DDBJ databases">
        <title>Rock-solubilizing bacteria, Microbacterium invictum, promotes re-establishment of vegetation in rocky wasteland by accelerating rock bio-weathering and reshaping soil bacterial community.</title>
        <authorList>
            <person name="Liu C."/>
        </authorList>
    </citation>
    <scope>NUCLEOTIDE SEQUENCE [LARGE SCALE GENOMIC DNA]</scope>
    <source>
        <strain evidence="3 4">X-18</strain>
    </source>
</reference>
<accession>A0ABZ0VF15</accession>
<keyword evidence="2" id="KW-1133">Transmembrane helix</keyword>
<feature type="transmembrane region" description="Helical" evidence="2">
    <location>
        <begin position="126"/>
        <end position="151"/>
    </location>
</feature>
<feature type="transmembrane region" description="Helical" evidence="2">
    <location>
        <begin position="163"/>
        <end position="184"/>
    </location>
</feature>
<feature type="transmembrane region" description="Helical" evidence="2">
    <location>
        <begin position="86"/>
        <end position="106"/>
    </location>
</feature>
<feature type="compositionally biased region" description="Basic and acidic residues" evidence="1">
    <location>
        <begin position="1"/>
        <end position="11"/>
    </location>
</feature>
<protein>
    <submittedName>
        <fullName evidence="3">DNA polymerase III subunit gamma/tau</fullName>
    </submittedName>
</protein>
<keyword evidence="2" id="KW-0472">Membrane</keyword>
<feature type="region of interest" description="Disordered" evidence="1">
    <location>
        <begin position="1"/>
        <end position="79"/>
    </location>
</feature>
<dbReference type="EMBL" id="CP139779">
    <property type="protein sequence ID" value="WQB72029.1"/>
    <property type="molecule type" value="Genomic_DNA"/>
</dbReference>
<dbReference type="Proteomes" id="UP001324533">
    <property type="component" value="Chromosome"/>
</dbReference>
<dbReference type="RefSeq" id="WP_322412140.1">
    <property type="nucleotide sequence ID" value="NZ_CP139779.1"/>
</dbReference>
<evidence type="ECO:0000256" key="1">
    <source>
        <dbReference type="SAM" id="MobiDB-lite"/>
    </source>
</evidence>
<gene>
    <name evidence="3" type="ORF">T9R20_08100</name>
</gene>